<sequence length="308" mass="32977">MDNVYLSAQETEGAFDENLEVAGDITVERDTSVDGEIPAAGNVAFGGHANAKGSVKIFASSEGGSPFLQSTSFSQPFEETSNAVFTPFNPAPNSLIPFISPLFLRLNHIPEVFLSTVSYPICNPYLVTRIQTLEACDLPKTMLPGSIRLKLSTIESLPKVLIPYVDTEDTVCPMVKPVEYAFISCPKMVVTSPIPIRLGPFRSAINSNFFPLAPLALNVGNVASLQRSSLSITPSLACYPSGDLSSTNAVPINISNSHCNTEPVGEVSSLDEFDSVKDCNSKEETPVPNLHFSGIVPVAGSFRIAAKF</sequence>
<comment type="caution">
    <text evidence="1">The sequence shown here is derived from an EMBL/GenBank/DDBJ whole genome shotgun (WGS) entry which is preliminary data.</text>
</comment>
<organism evidence="1 2">
    <name type="scientific">Dendrolimus kikuchii</name>
    <dbReference type="NCBI Taxonomy" id="765133"/>
    <lineage>
        <taxon>Eukaryota</taxon>
        <taxon>Metazoa</taxon>
        <taxon>Ecdysozoa</taxon>
        <taxon>Arthropoda</taxon>
        <taxon>Hexapoda</taxon>
        <taxon>Insecta</taxon>
        <taxon>Pterygota</taxon>
        <taxon>Neoptera</taxon>
        <taxon>Endopterygota</taxon>
        <taxon>Lepidoptera</taxon>
        <taxon>Glossata</taxon>
        <taxon>Ditrysia</taxon>
        <taxon>Bombycoidea</taxon>
        <taxon>Lasiocampidae</taxon>
        <taxon>Dendrolimus</taxon>
    </lineage>
</organism>
<keyword evidence="2" id="KW-1185">Reference proteome</keyword>
<reference evidence="1 2" key="1">
    <citation type="journal article" date="2021" name="Front. Genet.">
        <title>Chromosome-Level Genome Assembly Reveals Significant Gene Expansion in the Toll and IMD Signaling Pathways of Dendrolimus kikuchii.</title>
        <authorList>
            <person name="Zhou J."/>
            <person name="Wu P."/>
            <person name="Xiong Z."/>
            <person name="Liu N."/>
            <person name="Zhao N."/>
            <person name="Ji M."/>
            <person name="Qiu Y."/>
            <person name="Yang B."/>
        </authorList>
    </citation>
    <scope>NUCLEOTIDE SEQUENCE [LARGE SCALE GENOMIC DNA]</scope>
    <source>
        <strain evidence="1">Ann1</strain>
    </source>
</reference>
<accession>A0ACC1CF83</accession>
<gene>
    <name evidence="1" type="ORF">K1T71_014165</name>
</gene>
<evidence type="ECO:0000313" key="1">
    <source>
        <dbReference type="EMBL" id="KAJ0170237.1"/>
    </source>
</evidence>
<protein>
    <submittedName>
        <fullName evidence="1">Uncharacterized protein</fullName>
    </submittedName>
</protein>
<evidence type="ECO:0000313" key="2">
    <source>
        <dbReference type="Proteomes" id="UP000824533"/>
    </source>
</evidence>
<dbReference type="Proteomes" id="UP000824533">
    <property type="component" value="Linkage Group LG28"/>
</dbReference>
<name>A0ACC1CF83_9NEOP</name>
<proteinExistence type="predicted"/>
<dbReference type="EMBL" id="CM034414">
    <property type="protein sequence ID" value="KAJ0170237.1"/>
    <property type="molecule type" value="Genomic_DNA"/>
</dbReference>